<organism evidence="7 8">
    <name type="scientific">Anopheles melas</name>
    <dbReference type="NCBI Taxonomy" id="34690"/>
    <lineage>
        <taxon>Eukaryota</taxon>
        <taxon>Metazoa</taxon>
        <taxon>Ecdysozoa</taxon>
        <taxon>Arthropoda</taxon>
        <taxon>Hexapoda</taxon>
        <taxon>Insecta</taxon>
        <taxon>Pterygota</taxon>
        <taxon>Neoptera</taxon>
        <taxon>Endopterygota</taxon>
        <taxon>Diptera</taxon>
        <taxon>Nematocera</taxon>
        <taxon>Culicoidea</taxon>
        <taxon>Culicidae</taxon>
        <taxon>Anophelinae</taxon>
        <taxon>Anopheles</taxon>
    </lineage>
</organism>
<dbReference type="InterPro" id="IPR029479">
    <property type="entry name" value="Nitroreductase"/>
</dbReference>
<keyword evidence="5" id="KW-0560">Oxidoreductase</keyword>
<reference evidence="7" key="2">
    <citation type="submission" date="2020-05" db="UniProtKB">
        <authorList>
            <consortium name="EnsemblMetazoa"/>
        </authorList>
    </citation>
    <scope>IDENTIFICATION</scope>
    <source>
        <strain evidence="7">CM1001059</strain>
    </source>
</reference>
<comment type="cofactor">
    <cofactor evidence="1">
        <name>FMN</name>
        <dbReference type="ChEBI" id="CHEBI:58210"/>
    </cofactor>
</comment>
<dbReference type="Gene3D" id="3.40.109.10">
    <property type="entry name" value="NADH Oxidase"/>
    <property type="match status" value="1"/>
</dbReference>
<dbReference type="EnsemblMetazoa" id="AMEC006021-RA">
    <property type="protein sequence ID" value="AMEC006021-PA"/>
    <property type="gene ID" value="AMEC006021"/>
</dbReference>
<dbReference type="Proteomes" id="UP000075902">
    <property type="component" value="Unassembled WGS sequence"/>
</dbReference>
<proteinExistence type="inferred from homology"/>
<dbReference type="VEuPathDB" id="VectorBase:AMEC006021"/>
<keyword evidence="4" id="KW-0288">FMN</keyword>
<dbReference type="Pfam" id="PF00881">
    <property type="entry name" value="Nitroreductase"/>
    <property type="match status" value="1"/>
</dbReference>
<accession>A0A182TPH7</accession>
<comment type="similarity">
    <text evidence="2">Belongs to the nitroreductase family.</text>
</comment>
<dbReference type="AlphaFoldDB" id="A0A182TPH7"/>
<dbReference type="SUPFAM" id="SSF55469">
    <property type="entry name" value="FMN-dependent nitroreductase-like"/>
    <property type="match status" value="1"/>
</dbReference>
<dbReference type="PANTHER" id="PTHR43673">
    <property type="entry name" value="NAD(P)H NITROREDUCTASE YDGI-RELATED"/>
    <property type="match status" value="1"/>
</dbReference>
<feature type="domain" description="Nitroreductase" evidence="6">
    <location>
        <begin position="8"/>
        <end position="197"/>
    </location>
</feature>
<evidence type="ECO:0000313" key="7">
    <source>
        <dbReference type="EnsemblMetazoa" id="AMEC006021-PA"/>
    </source>
</evidence>
<name>A0A182TPH7_9DIPT</name>
<dbReference type="GO" id="GO:0140616">
    <property type="term" value="F:iodotyrosine deiodinase activity"/>
    <property type="evidence" value="ECO:0007669"/>
    <property type="project" value="UniProtKB-ARBA"/>
</dbReference>
<keyword evidence="8" id="KW-1185">Reference proteome</keyword>
<sequence length="223" mass="24568">MSVAELLQQRTSIRAFTDQSVDAATVHALLDAARWSPSGGNLQPWQVIAVAGAEKAAVERLATETLLRNPAGEADEFPIYPAALGEPYRTRRYQVGEALYALLGVPREDKAGRLRALARNFQFFGAPVGLFFVIDRSMGHGQWAHLGMFMQSLALVAQERGLSTCMQEAWGMVRQSLHRHFALAEDQVLYCGMALGHADPQAPVNQLRSERAPVEAFARFQGF</sequence>
<keyword evidence="3" id="KW-0285">Flavoprotein</keyword>
<dbReference type="InterPro" id="IPR000415">
    <property type="entry name" value="Nitroreductase-like"/>
</dbReference>
<dbReference type="STRING" id="34690.A0A182TPH7"/>
<evidence type="ECO:0000256" key="2">
    <source>
        <dbReference type="ARBA" id="ARBA00007118"/>
    </source>
</evidence>
<evidence type="ECO:0000256" key="1">
    <source>
        <dbReference type="ARBA" id="ARBA00001917"/>
    </source>
</evidence>
<protein>
    <recommendedName>
        <fullName evidence="6">Nitroreductase domain-containing protein</fullName>
    </recommendedName>
</protein>
<evidence type="ECO:0000259" key="6">
    <source>
        <dbReference type="Pfam" id="PF00881"/>
    </source>
</evidence>
<evidence type="ECO:0000256" key="4">
    <source>
        <dbReference type="ARBA" id="ARBA00022643"/>
    </source>
</evidence>
<evidence type="ECO:0000313" key="8">
    <source>
        <dbReference type="Proteomes" id="UP000075902"/>
    </source>
</evidence>
<dbReference type="CDD" id="cd02136">
    <property type="entry name" value="PnbA_NfnB-like"/>
    <property type="match status" value="1"/>
</dbReference>
<dbReference type="PANTHER" id="PTHR43673:SF2">
    <property type="entry name" value="NITROREDUCTASE"/>
    <property type="match status" value="1"/>
</dbReference>
<evidence type="ECO:0000256" key="5">
    <source>
        <dbReference type="ARBA" id="ARBA00023002"/>
    </source>
</evidence>
<reference evidence="8" key="1">
    <citation type="submission" date="2014-01" db="EMBL/GenBank/DDBJ databases">
        <title>The Genome Sequence of Anopheles melas CM1001059_A (V2).</title>
        <authorList>
            <consortium name="The Broad Institute Genomics Platform"/>
            <person name="Neafsey D.E."/>
            <person name="Besansky N."/>
            <person name="Howell P."/>
            <person name="Walton C."/>
            <person name="Young S.K."/>
            <person name="Zeng Q."/>
            <person name="Gargeya S."/>
            <person name="Fitzgerald M."/>
            <person name="Haas B."/>
            <person name="Abouelleil A."/>
            <person name="Allen A.W."/>
            <person name="Alvarado L."/>
            <person name="Arachchi H.M."/>
            <person name="Berlin A.M."/>
            <person name="Chapman S.B."/>
            <person name="Gainer-Dewar J."/>
            <person name="Goldberg J."/>
            <person name="Griggs A."/>
            <person name="Gujja S."/>
            <person name="Hansen M."/>
            <person name="Howarth C."/>
            <person name="Imamovic A."/>
            <person name="Ireland A."/>
            <person name="Larimer J."/>
            <person name="McCowan C."/>
            <person name="Murphy C."/>
            <person name="Pearson M."/>
            <person name="Poon T.W."/>
            <person name="Priest M."/>
            <person name="Roberts A."/>
            <person name="Saif S."/>
            <person name="Shea T."/>
            <person name="Sisk P."/>
            <person name="Sykes S."/>
            <person name="Wortman J."/>
            <person name="Nusbaum C."/>
            <person name="Birren B."/>
        </authorList>
    </citation>
    <scope>NUCLEOTIDE SEQUENCE [LARGE SCALE GENOMIC DNA]</scope>
    <source>
        <strain evidence="8">CM1001059</strain>
    </source>
</reference>
<evidence type="ECO:0000256" key="3">
    <source>
        <dbReference type="ARBA" id="ARBA00022630"/>
    </source>
</evidence>